<dbReference type="EMBL" id="BART01027506">
    <property type="protein sequence ID" value="GAG93899.1"/>
    <property type="molecule type" value="Genomic_DNA"/>
</dbReference>
<dbReference type="InterPro" id="IPR027417">
    <property type="entry name" value="P-loop_NTPase"/>
</dbReference>
<dbReference type="Gene3D" id="3.40.50.300">
    <property type="entry name" value="P-loop containing nucleotide triphosphate hydrolases"/>
    <property type="match status" value="1"/>
</dbReference>
<gene>
    <name evidence="1" type="ORF">S01H4_48753</name>
</gene>
<name>X1BD57_9ZZZZ</name>
<sequence>MDKQFLYIITGLPYSGKTTLKTEMMRRFGYPTVSVDEYLSKGNYIVEEMTQKDWD</sequence>
<feature type="non-terminal residue" evidence="1">
    <location>
        <position position="55"/>
    </location>
</feature>
<proteinExistence type="predicted"/>
<organism evidence="1">
    <name type="scientific">marine sediment metagenome</name>
    <dbReference type="NCBI Taxonomy" id="412755"/>
    <lineage>
        <taxon>unclassified sequences</taxon>
        <taxon>metagenomes</taxon>
        <taxon>ecological metagenomes</taxon>
    </lineage>
</organism>
<dbReference type="SUPFAM" id="SSF52540">
    <property type="entry name" value="P-loop containing nucleoside triphosphate hydrolases"/>
    <property type="match status" value="1"/>
</dbReference>
<comment type="caution">
    <text evidence="1">The sequence shown here is derived from an EMBL/GenBank/DDBJ whole genome shotgun (WGS) entry which is preliminary data.</text>
</comment>
<reference evidence="1" key="1">
    <citation type="journal article" date="2014" name="Front. Microbiol.">
        <title>High frequency of phylogenetically diverse reductive dehalogenase-homologous genes in deep subseafloor sedimentary metagenomes.</title>
        <authorList>
            <person name="Kawai M."/>
            <person name="Futagami T."/>
            <person name="Toyoda A."/>
            <person name="Takaki Y."/>
            <person name="Nishi S."/>
            <person name="Hori S."/>
            <person name="Arai W."/>
            <person name="Tsubouchi T."/>
            <person name="Morono Y."/>
            <person name="Uchiyama I."/>
            <person name="Ito T."/>
            <person name="Fujiyama A."/>
            <person name="Inagaki F."/>
            <person name="Takami H."/>
        </authorList>
    </citation>
    <scope>NUCLEOTIDE SEQUENCE</scope>
    <source>
        <strain evidence="1">Expedition CK06-06</strain>
    </source>
</reference>
<accession>X1BD57</accession>
<evidence type="ECO:0008006" key="2">
    <source>
        <dbReference type="Google" id="ProtNLM"/>
    </source>
</evidence>
<dbReference type="AlphaFoldDB" id="X1BD57"/>
<evidence type="ECO:0000313" key="1">
    <source>
        <dbReference type="EMBL" id="GAG93899.1"/>
    </source>
</evidence>
<protein>
    <recommendedName>
        <fullName evidence="2">NadR/Ttd14 AAA domain-containing protein</fullName>
    </recommendedName>
</protein>